<organism evidence="2 3">
    <name type="scientific">Pocillopora meandrina</name>
    <dbReference type="NCBI Taxonomy" id="46732"/>
    <lineage>
        <taxon>Eukaryota</taxon>
        <taxon>Metazoa</taxon>
        <taxon>Cnidaria</taxon>
        <taxon>Anthozoa</taxon>
        <taxon>Hexacorallia</taxon>
        <taxon>Scleractinia</taxon>
        <taxon>Astrocoeniina</taxon>
        <taxon>Pocilloporidae</taxon>
        <taxon>Pocillopora</taxon>
    </lineage>
</organism>
<feature type="region of interest" description="Disordered" evidence="1">
    <location>
        <begin position="238"/>
        <end position="266"/>
    </location>
</feature>
<feature type="region of interest" description="Disordered" evidence="1">
    <location>
        <begin position="651"/>
        <end position="670"/>
    </location>
</feature>
<name>A0AAU9X4N3_9CNID</name>
<feature type="non-terminal residue" evidence="2">
    <location>
        <position position="670"/>
    </location>
</feature>
<evidence type="ECO:0000313" key="3">
    <source>
        <dbReference type="Proteomes" id="UP001159428"/>
    </source>
</evidence>
<evidence type="ECO:0000313" key="2">
    <source>
        <dbReference type="EMBL" id="CAH3137117.1"/>
    </source>
</evidence>
<feature type="compositionally biased region" description="Basic and acidic residues" evidence="1">
    <location>
        <begin position="173"/>
        <end position="190"/>
    </location>
</feature>
<feature type="compositionally biased region" description="Polar residues" evidence="1">
    <location>
        <begin position="485"/>
        <end position="497"/>
    </location>
</feature>
<comment type="caution">
    <text evidence="2">The sequence shown here is derived from an EMBL/GenBank/DDBJ whole genome shotgun (WGS) entry which is preliminary data.</text>
</comment>
<reference evidence="2 3" key="1">
    <citation type="submission" date="2022-05" db="EMBL/GenBank/DDBJ databases">
        <authorList>
            <consortium name="Genoscope - CEA"/>
            <person name="William W."/>
        </authorList>
    </citation>
    <scope>NUCLEOTIDE SEQUENCE [LARGE SCALE GENOMIC DNA]</scope>
</reference>
<dbReference type="EMBL" id="CALNXJ010000031">
    <property type="protein sequence ID" value="CAH3137117.1"/>
    <property type="molecule type" value="Genomic_DNA"/>
</dbReference>
<feature type="compositionally biased region" description="Polar residues" evidence="1">
    <location>
        <begin position="379"/>
        <end position="390"/>
    </location>
</feature>
<dbReference type="AlphaFoldDB" id="A0AAU9X4N3"/>
<feature type="compositionally biased region" description="Basic residues" evidence="1">
    <location>
        <begin position="254"/>
        <end position="266"/>
    </location>
</feature>
<accession>A0AAU9X4N3</accession>
<evidence type="ECO:0000256" key="1">
    <source>
        <dbReference type="SAM" id="MobiDB-lite"/>
    </source>
</evidence>
<feature type="region of interest" description="Disordered" evidence="1">
    <location>
        <begin position="417"/>
        <end position="580"/>
    </location>
</feature>
<gene>
    <name evidence="2" type="ORF">PMEA_00018220</name>
</gene>
<sequence>TGRRSGRVERGSDSPRRTEEENKVVFLQDESGFKTEVIKKHSQCTGSVKSTNVASEESFLGDSKDGEHIIGRNKEFLSDNVEDLKFLPLGNVGNIPQTRFADARLDSCRCQASLPPVEMLDSSSFFLASRFVKDGTANDSQKKNVGEGPGKIHKHVLNKQDTLPCFNAAQEPRPGELKQKKTAAGEDCHSRGRSGLPDIFSTVGKPLVQVRQPSFYGPTGSIPINLVGDTPYFRQIMEGESSPTHDDKSGSNLPKKKKKKKNKRKNRVVIDGAFENIISVNHDFQEGSAKLKEKSRVDRNESGINPIYERKQRPRTSLGKWLKKRSNSVAPAPYYDLKDDAQEDHSVQFKKVAADDIRYTEQHVSSNPELEIRKERSRTSLNNDEPSSNGCSTWLALVRKESVSKFVVPEADVINEQSSTVERGECFEIVNDNPRSKEHTDYQPAVSVDEKSNGYEEDTSEESALKLHAMGKEVNATNPMPKASCRQSSDSLQTSLEASDFGTGHTSRKEHSKDKAESVTKRSERRATKKKQLSTLDMKSGLTEPSAVSRKVSKSKLCQKSSEKKQSRQECVKKDSPSHKIKKRVRFKLEPEIFNEEPNSATFNSTFKTRRNWVDRKPSTFVQQFRALTSTDCFQDEVKRILERPMTATLPRYPAHWDPVPTERPPGRGG</sequence>
<feature type="region of interest" description="Disordered" evidence="1">
    <location>
        <begin position="170"/>
        <end position="193"/>
    </location>
</feature>
<dbReference type="Proteomes" id="UP001159428">
    <property type="component" value="Unassembled WGS sequence"/>
</dbReference>
<proteinExistence type="predicted"/>
<protein>
    <submittedName>
        <fullName evidence="2">Uncharacterized protein</fullName>
    </submittedName>
</protein>
<feature type="non-terminal residue" evidence="2">
    <location>
        <position position="1"/>
    </location>
</feature>
<feature type="region of interest" description="Disordered" evidence="1">
    <location>
        <begin position="1"/>
        <end position="21"/>
    </location>
</feature>
<feature type="compositionally biased region" description="Basic and acidic residues" evidence="1">
    <location>
        <begin position="507"/>
        <end position="526"/>
    </location>
</feature>
<feature type="region of interest" description="Disordered" evidence="1">
    <location>
        <begin position="362"/>
        <end position="390"/>
    </location>
</feature>
<keyword evidence="3" id="KW-1185">Reference proteome</keyword>
<feature type="compositionally biased region" description="Basic and acidic residues" evidence="1">
    <location>
        <begin position="561"/>
        <end position="578"/>
    </location>
</feature>